<evidence type="ECO:0000313" key="1">
    <source>
        <dbReference type="EMBL" id="GFO05418.1"/>
    </source>
</evidence>
<comment type="caution">
    <text evidence="1">The sequence shown here is derived from an EMBL/GenBank/DDBJ whole genome shotgun (WGS) entry which is preliminary data.</text>
</comment>
<dbReference type="AlphaFoldDB" id="A0AAV4AF44"/>
<gene>
    <name evidence="1" type="ORF">PoB_003192300</name>
</gene>
<evidence type="ECO:0000313" key="2">
    <source>
        <dbReference type="Proteomes" id="UP000735302"/>
    </source>
</evidence>
<organism evidence="1 2">
    <name type="scientific">Plakobranchus ocellatus</name>
    <dbReference type="NCBI Taxonomy" id="259542"/>
    <lineage>
        <taxon>Eukaryota</taxon>
        <taxon>Metazoa</taxon>
        <taxon>Spiralia</taxon>
        <taxon>Lophotrochozoa</taxon>
        <taxon>Mollusca</taxon>
        <taxon>Gastropoda</taxon>
        <taxon>Heterobranchia</taxon>
        <taxon>Euthyneura</taxon>
        <taxon>Panpulmonata</taxon>
        <taxon>Sacoglossa</taxon>
        <taxon>Placobranchoidea</taxon>
        <taxon>Plakobranchidae</taxon>
        <taxon>Plakobranchus</taxon>
    </lineage>
</organism>
<reference evidence="1 2" key="1">
    <citation type="journal article" date="2021" name="Elife">
        <title>Chloroplast acquisition without the gene transfer in kleptoplastic sea slugs, Plakobranchus ocellatus.</title>
        <authorList>
            <person name="Maeda T."/>
            <person name="Takahashi S."/>
            <person name="Yoshida T."/>
            <person name="Shimamura S."/>
            <person name="Takaki Y."/>
            <person name="Nagai Y."/>
            <person name="Toyoda A."/>
            <person name="Suzuki Y."/>
            <person name="Arimoto A."/>
            <person name="Ishii H."/>
            <person name="Satoh N."/>
            <person name="Nishiyama T."/>
            <person name="Hasebe M."/>
            <person name="Maruyama T."/>
            <person name="Minagawa J."/>
            <person name="Obokata J."/>
            <person name="Shigenobu S."/>
        </authorList>
    </citation>
    <scope>NUCLEOTIDE SEQUENCE [LARGE SCALE GENOMIC DNA]</scope>
</reference>
<dbReference type="EMBL" id="BLXT01003748">
    <property type="protein sequence ID" value="GFO05418.1"/>
    <property type="molecule type" value="Genomic_DNA"/>
</dbReference>
<accession>A0AAV4AF44</accession>
<dbReference type="Proteomes" id="UP000735302">
    <property type="component" value="Unassembled WGS sequence"/>
</dbReference>
<keyword evidence="1" id="KW-0808">Transferase</keyword>
<sequence>MRVPIPDVDKGRGDSRNLLEIAVVLNMTEDGFYRLGADQGILKQLHAGQLPWKSYVPVDVDYFGGFYRMPEFHTLPYLSLRLQHAAVIHTCPSPYAVRVNAIHNSPTFTLTANFRPVFESCVSRWRPMQYHRRNSRLHLSSCLCTICDTPIRYSTNSTSPAISSKATAQGDLSPKRANVNFIIRSTFSAQNSMLSNVSSSSPPLPPPPPPALAPVITSSPAATVTSSNPASGTVTIAPALTPTFATATIFLPRNPVSNSTTHTVLSKPVFKTAFTVTNTEKNLIPSKIFNTFTHVRNVEAAPSPLIPPKAPTQNTDPCGEISCRLGSVCRVVISSASNTATAECVDSFRLQPGITDARKAYLV</sequence>
<proteinExistence type="predicted"/>
<name>A0AAV4AF44_9GAST</name>
<dbReference type="GO" id="GO:0032259">
    <property type="term" value="P:methylation"/>
    <property type="evidence" value="ECO:0007669"/>
    <property type="project" value="UniProtKB-KW"/>
</dbReference>
<dbReference type="GO" id="GO:0008168">
    <property type="term" value="F:methyltransferase activity"/>
    <property type="evidence" value="ECO:0007669"/>
    <property type="project" value="UniProtKB-KW"/>
</dbReference>
<keyword evidence="2" id="KW-1185">Reference proteome</keyword>
<protein>
    <submittedName>
        <fullName evidence="1">Ribosomal RNA small subunit methyltransferase h</fullName>
    </submittedName>
</protein>
<keyword evidence="1" id="KW-0489">Methyltransferase</keyword>